<dbReference type="Pfam" id="PF12770">
    <property type="entry name" value="CHAT"/>
    <property type="match status" value="1"/>
</dbReference>
<comment type="caution">
    <text evidence="2">The sequence shown here is derived from an EMBL/GenBank/DDBJ whole genome shotgun (WGS) entry which is preliminary data.</text>
</comment>
<organism evidence="2 3">
    <name type="scientific">Penicillium cosmopolitanum</name>
    <dbReference type="NCBI Taxonomy" id="1131564"/>
    <lineage>
        <taxon>Eukaryota</taxon>
        <taxon>Fungi</taxon>
        <taxon>Dikarya</taxon>
        <taxon>Ascomycota</taxon>
        <taxon>Pezizomycotina</taxon>
        <taxon>Eurotiomycetes</taxon>
        <taxon>Eurotiomycetidae</taxon>
        <taxon>Eurotiales</taxon>
        <taxon>Aspergillaceae</taxon>
        <taxon>Penicillium</taxon>
    </lineage>
</organism>
<feature type="domain" description="CHAT" evidence="1">
    <location>
        <begin position="576"/>
        <end position="836"/>
    </location>
</feature>
<dbReference type="InterPro" id="IPR024983">
    <property type="entry name" value="CHAT_dom"/>
</dbReference>
<evidence type="ECO:0000259" key="1">
    <source>
        <dbReference type="Pfam" id="PF12770"/>
    </source>
</evidence>
<name>A0A9X0BEA8_9EURO</name>
<evidence type="ECO:0000313" key="2">
    <source>
        <dbReference type="EMBL" id="KAJ5413883.1"/>
    </source>
</evidence>
<dbReference type="SUPFAM" id="SSF48452">
    <property type="entry name" value="TPR-like"/>
    <property type="match status" value="3"/>
</dbReference>
<dbReference type="RefSeq" id="XP_056493729.1">
    <property type="nucleotide sequence ID" value="XM_056625147.1"/>
</dbReference>
<reference evidence="2" key="1">
    <citation type="submission" date="2022-12" db="EMBL/GenBank/DDBJ databases">
        <authorList>
            <person name="Petersen C."/>
        </authorList>
    </citation>
    <scope>NUCLEOTIDE SEQUENCE</scope>
    <source>
        <strain evidence="2">IBT 29677</strain>
    </source>
</reference>
<protein>
    <submittedName>
        <fullName evidence="2">CHAT domain-containing protein</fullName>
    </submittedName>
</protein>
<gene>
    <name evidence="2" type="ORF">N7509_000510</name>
</gene>
<accession>A0A9X0BEA8</accession>
<dbReference type="OrthoDB" id="9991317at2759"/>
<sequence length="892" mass="97722">MTDLEEAISVARQAVDATALDHPRLVWRLNNLELLLGDRYSRSGVLADLEEATHLAQQAVDTVPPDHPNRAILLNNLGLRLGEKYLRTGAIADLQDAINVAQRAVDATPTDNPQRPIVLNNLGFRLGDRPSGPGWTVKQSRNLSGDSYSRTGAIADLEEALSIARQAINATPSDHPDRAGQLSRLGSCLGDRYSRTRAIADLEEAISIARQVVDATPPDRPYQARILSNLGNGLHNRYSRIGAIADLEEAISIARQATNATPPDHPDRARYLSHLGAFTGYRSSRTRAIADLEEAVSITRQAIDATPPGCPDRAIRFTNLGNSLCNRYSRTGVIADLEEAKRCFIDVVHQTTAIISERVVAGRRFLSSPGILQDQQAYSIARTTIDLIPLIVTRSLQNADKRHLLSAAVGLSSDAAAIALHFLHGPVVAIELLETGRGVIASAFFERSEVSALEKGHPEMARSFIDLQDKLDTPSSPTFLAIAEQPIMATETEGKQRQEAGLHLRSQPGFERFLLSPSEADMLKAALYGPIVILNVSSFRCDAVIITQSGIRLLELPHLSQETINDRVVGNLQSLETLEWLWDDIVRLILDDLGFTEPPSGSQWPHIWWVPTGNLTRFPLHAAGHHLRRSGETALDRVISSYGSSVKAIINSRRRGAQALAGGKPHNVVVVAMPHTPGQQLLEFAGDEVNAVLATCRSMGLQHTQPRPHKNSVSLALETCWIFHFAGHGGTHPTEPLHSQLLLEDWDREPFTVARLLETNLASNPPFLAYLSACGTGQTLDETSVDESIHLASAFELAGFRHVIGTLWSVDDRLSVDMARMTYEVLHSEGVRDESVSGGLHYATRLLRDQWIDSETDTGHGRSGLSSSARDGGLLVPERKRLLWVPYVHYDT</sequence>
<dbReference type="GeneID" id="81364127"/>
<reference evidence="2" key="2">
    <citation type="journal article" date="2023" name="IMA Fungus">
        <title>Comparative genomic study of the Penicillium genus elucidates a diverse pangenome and 15 lateral gene transfer events.</title>
        <authorList>
            <person name="Petersen C."/>
            <person name="Sorensen T."/>
            <person name="Nielsen M.R."/>
            <person name="Sondergaard T.E."/>
            <person name="Sorensen J.L."/>
            <person name="Fitzpatrick D.A."/>
            <person name="Frisvad J.C."/>
            <person name="Nielsen K.L."/>
        </authorList>
    </citation>
    <scope>NUCLEOTIDE SEQUENCE</scope>
    <source>
        <strain evidence="2">IBT 29677</strain>
    </source>
</reference>
<evidence type="ECO:0000313" key="3">
    <source>
        <dbReference type="Proteomes" id="UP001147747"/>
    </source>
</evidence>
<dbReference type="PANTHER" id="PTHR19959">
    <property type="entry name" value="KINESIN LIGHT CHAIN"/>
    <property type="match status" value="1"/>
</dbReference>
<dbReference type="InterPro" id="IPR011990">
    <property type="entry name" value="TPR-like_helical_dom_sf"/>
</dbReference>
<dbReference type="EMBL" id="JAPZBU010000003">
    <property type="protein sequence ID" value="KAJ5413883.1"/>
    <property type="molecule type" value="Genomic_DNA"/>
</dbReference>
<dbReference type="Proteomes" id="UP001147747">
    <property type="component" value="Unassembled WGS sequence"/>
</dbReference>
<dbReference type="PANTHER" id="PTHR19959:SF119">
    <property type="entry name" value="FUNGAL LIPASE-LIKE DOMAIN-CONTAINING PROTEIN"/>
    <property type="match status" value="1"/>
</dbReference>
<dbReference type="Gene3D" id="1.25.40.10">
    <property type="entry name" value="Tetratricopeptide repeat domain"/>
    <property type="match status" value="2"/>
</dbReference>
<dbReference type="AlphaFoldDB" id="A0A9X0BEA8"/>
<dbReference type="Pfam" id="PF13374">
    <property type="entry name" value="TPR_10"/>
    <property type="match status" value="1"/>
</dbReference>
<proteinExistence type="predicted"/>
<keyword evidence="3" id="KW-1185">Reference proteome</keyword>